<evidence type="ECO:0000256" key="1">
    <source>
        <dbReference type="SAM" id="SignalP"/>
    </source>
</evidence>
<protein>
    <recommendedName>
        <fullName evidence="4">Lipoprotein</fullName>
    </recommendedName>
</protein>
<accession>A0A429ZCW8</accession>
<evidence type="ECO:0008006" key="4">
    <source>
        <dbReference type="Google" id="ProtNLM"/>
    </source>
</evidence>
<dbReference type="EMBL" id="NGJT01000022">
    <property type="protein sequence ID" value="RST91548.1"/>
    <property type="molecule type" value="Genomic_DNA"/>
</dbReference>
<keyword evidence="3" id="KW-1185">Reference proteome</keyword>
<dbReference type="AlphaFoldDB" id="A0A429ZCW8"/>
<proteinExistence type="predicted"/>
<dbReference type="RefSeq" id="WP_125958282.1">
    <property type="nucleotide sequence ID" value="NZ_JAQEJV010000020.1"/>
</dbReference>
<evidence type="ECO:0000313" key="3">
    <source>
        <dbReference type="Proteomes" id="UP000288490"/>
    </source>
</evidence>
<feature type="chain" id="PRO_5019152654" description="Lipoprotein" evidence="1">
    <location>
        <begin position="24"/>
        <end position="128"/>
    </location>
</feature>
<reference evidence="2 3" key="1">
    <citation type="submission" date="2017-05" db="EMBL/GenBank/DDBJ databases">
        <title>Vagococcus spp. assemblies.</title>
        <authorList>
            <person name="Gulvik C.A."/>
        </authorList>
    </citation>
    <scope>NUCLEOTIDE SEQUENCE [LARGE SCALE GENOMIC DNA]</scope>
    <source>
        <strain evidence="2 3">SS1994</strain>
    </source>
</reference>
<comment type="caution">
    <text evidence="2">The sequence shown here is derived from an EMBL/GenBank/DDBJ whole genome shotgun (WGS) entry which is preliminary data.</text>
</comment>
<evidence type="ECO:0000313" key="2">
    <source>
        <dbReference type="EMBL" id="RST91548.1"/>
    </source>
</evidence>
<dbReference type="Proteomes" id="UP000288490">
    <property type="component" value="Unassembled WGS sequence"/>
</dbReference>
<feature type="signal peptide" evidence="1">
    <location>
        <begin position="1"/>
        <end position="23"/>
    </location>
</feature>
<organism evidence="2 3">
    <name type="scientific">Vagococcus bubulae</name>
    <dbReference type="NCBI Taxonomy" id="1977868"/>
    <lineage>
        <taxon>Bacteria</taxon>
        <taxon>Bacillati</taxon>
        <taxon>Bacillota</taxon>
        <taxon>Bacilli</taxon>
        <taxon>Lactobacillales</taxon>
        <taxon>Enterococcaceae</taxon>
        <taxon>Vagococcus</taxon>
    </lineage>
</organism>
<sequence length="128" mass="14602">MKKKIRLLLIVGGLLCLAGCSNKTIDTTTSFDKSNQTLVKDKAQEFTNEQYQNGDVRLKTYVKMTGKIIKTDSQNENEIKKNDRFVIQNEGYDYQVINSSDTILKLDDVVDVYGEYYGFVQGVEIEIN</sequence>
<dbReference type="OrthoDB" id="2194919at2"/>
<name>A0A429ZCW8_9ENTE</name>
<keyword evidence="1" id="KW-0732">Signal</keyword>
<gene>
    <name evidence="2" type="ORF">CBF36_09955</name>
</gene>